<proteinExistence type="inferred from homology"/>
<evidence type="ECO:0000256" key="2">
    <source>
        <dbReference type="ARBA" id="ARBA00009430"/>
    </source>
</evidence>
<dbReference type="PANTHER" id="PTHR36681:SF3">
    <property type="entry name" value="NUCLEAR GTPASE, GERMINAL CENTER-ASSOCIATED, TANDEM DUPLICATE 3"/>
    <property type="match status" value="1"/>
</dbReference>
<dbReference type="EMBL" id="GL833146">
    <property type="protein sequence ID" value="EGB04920.1"/>
    <property type="molecule type" value="Genomic_DNA"/>
</dbReference>
<feature type="region of interest" description="Disordered" evidence="7">
    <location>
        <begin position="482"/>
        <end position="575"/>
    </location>
</feature>
<dbReference type="InterPro" id="IPR009071">
    <property type="entry name" value="HMG_box_dom"/>
</dbReference>
<dbReference type="InterPro" id="IPR045063">
    <property type="entry name" value="Dynamin_N"/>
</dbReference>
<dbReference type="Pfam" id="PF00505">
    <property type="entry name" value="HMG_box"/>
    <property type="match status" value="1"/>
</dbReference>
<evidence type="ECO:0000256" key="4">
    <source>
        <dbReference type="ARBA" id="ARBA00023163"/>
    </source>
</evidence>
<reference evidence="9 10" key="1">
    <citation type="journal article" date="2011" name="Proc. Natl. Acad. Sci. U.S.A.">
        <title>Niche of harmful alga Aureococcus anophagefferens revealed through ecogenomics.</title>
        <authorList>
            <person name="Gobler C.J."/>
            <person name="Berry D.L."/>
            <person name="Dyhrman S.T."/>
            <person name="Wilhelm S.W."/>
            <person name="Salamov A."/>
            <person name="Lobanov A.V."/>
            <person name="Zhang Y."/>
            <person name="Collier J.L."/>
            <person name="Wurch L.L."/>
            <person name="Kustka A.B."/>
            <person name="Dill B.D."/>
            <person name="Shah M."/>
            <person name="VerBerkmoes N.C."/>
            <person name="Kuo A."/>
            <person name="Terry A."/>
            <person name="Pangilinan J."/>
            <person name="Lindquist E.A."/>
            <person name="Lucas S."/>
            <person name="Paulsen I.T."/>
            <person name="Hattenrath-Lehmann T.K."/>
            <person name="Talmage S.C."/>
            <person name="Walker E.A."/>
            <person name="Koch F."/>
            <person name="Burson A.M."/>
            <person name="Marcoval M.A."/>
            <person name="Tang Y.Z."/>
            <person name="Lecleir G.R."/>
            <person name="Coyne K.J."/>
            <person name="Berg G.M."/>
            <person name="Bertrand E.M."/>
            <person name="Saito M.A."/>
            <person name="Gladyshev V.N."/>
            <person name="Grigoriev I.V."/>
        </authorList>
    </citation>
    <scope>NUCLEOTIDE SEQUENCE [LARGE SCALE GENOMIC DNA]</scope>
    <source>
        <strain evidence="10">CCMP 1984</strain>
    </source>
</reference>
<dbReference type="Pfam" id="PF06870">
    <property type="entry name" value="RNA_pol_I_A49"/>
    <property type="match status" value="1"/>
</dbReference>
<feature type="domain" description="HMG box" evidence="8">
    <location>
        <begin position="2263"/>
        <end position="2312"/>
    </location>
</feature>
<evidence type="ECO:0000256" key="3">
    <source>
        <dbReference type="ARBA" id="ARBA00022478"/>
    </source>
</evidence>
<dbReference type="OrthoDB" id="3598281at2759"/>
<evidence type="ECO:0000256" key="7">
    <source>
        <dbReference type="SAM" id="MobiDB-lite"/>
    </source>
</evidence>
<comment type="similarity">
    <text evidence="2">Belongs to the eukaryotic RPA49/POLR1E RNA polymerase subunit family.</text>
</comment>
<organism evidence="10">
    <name type="scientific">Aureococcus anophagefferens</name>
    <name type="common">Harmful bloom alga</name>
    <dbReference type="NCBI Taxonomy" id="44056"/>
    <lineage>
        <taxon>Eukaryota</taxon>
        <taxon>Sar</taxon>
        <taxon>Stramenopiles</taxon>
        <taxon>Ochrophyta</taxon>
        <taxon>Pelagophyceae</taxon>
        <taxon>Pelagomonadales</taxon>
        <taxon>Pelagomonadaceae</taxon>
        <taxon>Aureococcus</taxon>
    </lineage>
</organism>
<feature type="region of interest" description="Disordered" evidence="7">
    <location>
        <begin position="714"/>
        <end position="739"/>
    </location>
</feature>
<sequence>MHTVLTYEGMDGVELRDEAGDGALVGATSVMRYRGEVAELPGAARWALGVYDKSTGEVTFEACEAYAVAATPKCRVEGGDDVADRDKSWLERNIALADAFGTKKKQKQLRARVANMVDAGSVFAGDELSSTVAGLAEAAEAAAAAAPAPAAEAPREDYAALFGDEAVTAAIVKQRAFRLDVQAEQKLKSWVPADWSPYVRARLAKLGPGDGRLSNLLILLRHMLLFHALDGHGTLKLADMKMSKLVPEDVARHLYGAYAQASENGASVKYVKTPALKAKLLSHILLAMLKAEGGTADMDAVSAELKTPVKTLAARFKELGCEVNTKRKKGAKGPANTATLAAFAANVGGVVTPLPDGEVMLGREGGGLSLGVMSPLVSRQQALLVRDGAGGLRVVSRGRVNPTCVVRDGGAVLRLAQGESAAVSPGDAIVLRGDRVLREGAGRLVSDDEAFTLVDEEAPDMDLAAALSEIARLRAELDAARRAPATPAAAEPTDAEAAPAAAPSPMEEEATPAAAEPTDAEAAPAAAPSPMEEEEEEEEEKLERPMDSQGTVAAAAAPSPMEEVERPLDSQGTVAAAPAAAEARLAVDAVDALRLTKGLEVASLTYTEDGKRLAARWRGGGATCVEVVGRAWAIRDVGAASDEARVARALGLAGALAKASAAPRAGVDAAVAAFLDAGAPRAAEAAEGDDDDDSVGDFDDDPCATSALVAAELDSETDDSPYEASGDDQQSGAAPKAETRGSKFVERLLAGAAAEGVSVASLRWDGDSLRGVVTGSGEKQVVVTVEVRAAGDAVVLRASCRRTKGDQNWGAGVGLADSVPALQLLRFAANKPGDVARVQDVAADAAKLAPQAVADVLLHAVATAAAGTTSAYECLKAAISTAAPATASLLVDAAAVEKLALPAAIASVVRTEQKPKPAPPKKVVCFKLASPVFYDAARGVVFGRVVRKPDETGESYLSSTDVAFAAARDGEGLRLDPTRSWSEDDSEWNQPLMTPAALAFSKLATEAVEIDALRSGLLALPDVRAAAVDVAFSPATSGAGLDVALPRLLAEAASAGAASPGAAYVRDLDAVVIDAAAPNDDPAIVAQEKRAATAVAAYCEDAEEAFEEAELEVKNTRESWVNGEDCGCEPEPYGRGECPCGSWDCYDCENERDIECSCAVDENPLPDAVEFVGERLEETVDLLLDRAESLPENIREALLVGVAGGLVEAQVRYRPTKIIKPAGKPVKVGPGTWTCPRAVTDQSPIARALDDETNNRLDELTDRAVELAKAGRPALCASLVQLRPTNAFPADDLAEAMAAAPESKPVLLAAVNAAAAKLVARSTRRCFGRASLGSNALRVKDNFDNARSNIRELLARGWLDKWETVAGACALDRTVNLQHCMELVDFALEVARHEAAPGDALPAVRQQAVAAVEARLTRNSPTTDGSLDKISAQTLDRAAATLRAIAAEDAGAGAAAAAKRALDAIAEAKLWDRWPAVARVAVELDRGAETVAAATRGAAALLAHDVAAGAAAVRSGIADGWLPADRSLAVEALSSCAEAKGPSWRGALFDLALDEVTRRGAAASLRDSVLDAIAAQPLGGVLEGAPEAFVDRVAALRPDLAVALCLASLDGVAARKRAARVLIAHGSDDALLAFVRAEVAEAAKPKATKVSFVAQSADLGMSFSKASQEPYTSSSYGQRGLKVIAVTGAAEAAGAIDGEALRSMGEDELRDVLFGGGDAPGPRLAARKLALRLQASGPPRAWPSAAALGEGLNAWGEALNLPLDCDGEVLASLDDDELDALLGVDDDEVPGAAKDALRAARNLCRRAVPGFDDALPPKPETLHEVVVVGSTGAGKSSLLNALVGEAEVLPTNCMRACTASVVALECLYAAPRGAQYEVEVAFLSRDEWAAALAPLAAHREQHGAAVPPADSAAGAARAAAVATHGADAAWPAPLEHERLGTMICFGAKDADELRDKLDPYVDSANDASALQLWPLVRRVTVRGPWACLGGLRLVDAPGVLDDNEARSRAVRGALATADAVLFASNVRRAVNDKSISDALPLSLRRDLAANGALGAVALVATQNDLVNRSEIVESLRLPEATTRLDAAKARAAFSRARAAETFWEGVPWRELPVNSGGAFDFPVFVCSAVDCQKLENVKTGDGPPSTFESAADTDVPQLRAFLARVAAGARGAKKPGALVLEALARTDACAPPDGEPDPKRARLTLAEGRGRPAALLVEDSNGAPAHAVAKKPASRMIPRQKGLTPHQGLFAEGGARPAADYAADKPLKGFMLFSKEMRPKVKREFPGLSFGELGAKLGELWRGLESAAKASYTAGTEGHLDQRASVRSKTSANLAGRRRSSQLGRDDLSTGSEAPTNRRSVVRQAPEPAGRKALRNIRKASRSYEHRARSLGGSSLLRSASARPSTAPPPGSPAAGRARARSFGEPSSPGGASLASDDRTFDGATVMTGEEGLFQESWSEARLAPLLQKTDRREDFDYLDDMEMDEYPPPYLKQRTQDANMRTLFGKRGRPGARSKKCAVAFLGSFSVAAPVDAAAERRSLATSSLGRVMGLAQIARDAEADEAASSEIAPAPGTAEPSFEAESLPTAASLVDAPPEGEALSETPSVANLSKDEEAKYFGDDARARFAAAFRALSKQAAMVTSLDELKMVGPVDYVPELDDSDDDDDRDPGIFADPASPRHQFLIELVRMRDLPPECVLLRRDLTTTLNLSHRGLGDGVGEVLVKVLPKLPELGELLLADNRWTDVTIGPLFRALEKMGPKLKTLDLSQNDLDWRSAAQLSSFIKRKVCGLVELRVAHADFDDSELASVMDSVKTNRTLRTLDLRGNGIGGANELYGASGYATKMVKVKATPIAGKA</sequence>
<dbReference type="SUPFAM" id="SSF52540">
    <property type="entry name" value="P-loop containing nucleoside triphosphate hydrolases"/>
    <property type="match status" value="1"/>
</dbReference>
<evidence type="ECO:0000313" key="9">
    <source>
        <dbReference type="EMBL" id="EGB04920.1"/>
    </source>
</evidence>
<evidence type="ECO:0000313" key="10">
    <source>
        <dbReference type="Proteomes" id="UP000002729"/>
    </source>
</evidence>
<dbReference type="GO" id="GO:0003677">
    <property type="term" value="F:DNA binding"/>
    <property type="evidence" value="ECO:0007669"/>
    <property type="project" value="UniProtKB-UniRule"/>
</dbReference>
<dbReference type="Pfam" id="PF00350">
    <property type="entry name" value="Dynamin_N"/>
    <property type="match status" value="1"/>
</dbReference>
<feature type="region of interest" description="Disordered" evidence="7">
    <location>
        <begin position="2563"/>
        <end position="2584"/>
    </location>
</feature>
<dbReference type="InterPro" id="IPR008984">
    <property type="entry name" value="SMAD_FHA_dom_sf"/>
</dbReference>
<dbReference type="GO" id="GO:0005730">
    <property type="term" value="C:nucleolus"/>
    <property type="evidence" value="ECO:0007669"/>
    <property type="project" value="UniProtKB-SubCell"/>
</dbReference>
<dbReference type="SUPFAM" id="SSF49879">
    <property type="entry name" value="SMAD/FHA domain"/>
    <property type="match status" value="1"/>
</dbReference>
<protein>
    <recommendedName>
        <fullName evidence="8">HMG box domain-containing protein</fullName>
    </recommendedName>
</protein>
<keyword evidence="5 6" id="KW-0539">Nucleus</keyword>
<feature type="compositionally biased region" description="Polar residues" evidence="7">
    <location>
        <begin position="2349"/>
        <end position="2359"/>
    </location>
</feature>
<dbReference type="InterPro" id="IPR027417">
    <property type="entry name" value="P-loop_NTPase"/>
</dbReference>
<dbReference type="Gene3D" id="1.10.30.10">
    <property type="entry name" value="High mobility group box domain"/>
    <property type="match status" value="1"/>
</dbReference>
<dbReference type="Gene3D" id="3.40.50.300">
    <property type="entry name" value="P-loop containing nucleotide triphosphate hydrolases"/>
    <property type="match status" value="1"/>
</dbReference>
<accession>F0YIY9</accession>
<feature type="compositionally biased region" description="Acidic residues" evidence="7">
    <location>
        <begin position="531"/>
        <end position="540"/>
    </location>
</feature>
<keyword evidence="6" id="KW-0238">DNA-binding</keyword>
<dbReference type="Proteomes" id="UP000002729">
    <property type="component" value="Unassembled WGS sequence"/>
</dbReference>
<gene>
    <name evidence="9" type="ORF">AURANDRAFT_66829</name>
</gene>
<dbReference type="InterPro" id="IPR032675">
    <property type="entry name" value="LRR_dom_sf"/>
</dbReference>
<dbReference type="SUPFAM" id="SSF47095">
    <property type="entry name" value="HMG-box"/>
    <property type="match status" value="1"/>
</dbReference>
<feature type="compositionally biased region" description="Low complexity" evidence="7">
    <location>
        <begin position="2390"/>
        <end position="2405"/>
    </location>
</feature>
<evidence type="ECO:0000256" key="1">
    <source>
        <dbReference type="ARBA" id="ARBA00004604"/>
    </source>
</evidence>
<keyword evidence="4" id="KW-0804">Transcription</keyword>
<dbReference type="PANTHER" id="PTHR36681">
    <property type="entry name" value="NUCLEAR GTPASE, GERMINAL CENTER-ASSOCIATED, TANDEM DUPLICATE 3"/>
    <property type="match status" value="1"/>
</dbReference>
<feature type="compositionally biased region" description="Basic residues" evidence="7">
    <location>
        <begin position="2372"/>
        <end position="2381"/>
    </location>
</feature>
<dbReference type="PROSITE" id="PS50118">
    <property type="entry name" value="HMG_BOX_2"/>
    <property type="match status" value="1"/>
</dbReference>
<dbReference type="KEGG" id="aaf:AURANDRAFT_66829"/>
<feature type="compositionally biased region" description="Low complexity" evidence="7">
    <location>
        <begin position="482"/>
        <end position="530"/>
    </location>
</feature>
<comment type="subcellular location">
    <subcellularLocation>
        <location evidence="1">Nucleus</location>
        <location evidence="1">Nucleolus</location>
    </subcellularLocation>
</comment>
<dbReference type="GeneID" id="20225970"/>
<dbReference type="InterPro" id="IPR036910">
    <property type="entry name" value="HMG_box_dom_sf"/>
</dbReference>
<dbReference type="SUPFAM" id="SSF52047">
    <property type="entry name" value="RNI-like"/>
    <property type="match status" value="1"/>
</dbReference>
<feature type="DNA-binding region" description="HMG box" evidence="6">
    <location>
        <begin position="2263"/>
        <end position="2312"/>
    </location>
</feature>
<keyword evidence="10" id="KW-1185">Reference proteome</keyword>
<feature type="non-terminal residue" evidence="9">
    <location>
        <position position="2857"/>
    </location>
</feature>
<evidence type="ECO:0000256" key="6">
    <source>
        <dbReference type="PROSITE-ProRule" id="PRU00267"/>
    </source>
</evidence>
<dbReference type="GO" id="GO:0000428">
    <property type="term" value="C:DNA-directed RNA polymerase complex"/>
    <property type="evidence" value="ECO:0007669"/>
    <property type="project" value="UniProtKB-KW"/>
</dbReference>
<dbReference type="InterPro" id="IPR009668">
    <property type="entry name" value="RNA_pol-assoc_fac_A49-like"/>
</dbReference>
<dbReference type="Gene3D" id="3.80.10.10">
    <property type="entry name" value="Ribonuclease Inhibitor"/>
    <property type="match status" value="1"/>
</dbReference>
<dbReference type="GO" id="GO:0006351">
    <property type="term" value="P:DNA-templated transcription"/>
    <property type="evidence" value="ECO:0007669"/>
    <property type="project" value="InterPro"/>
</dbReference>
<dbReference type="RefSeq" id="XP_009040475.1">
    <property type="nucleotide sequence ID" value="XM_009042227.1"/>
</dbReference>
<dbReference type="InParanoid" id="F0YIY9"/>
<evidence type="ECO:0000259" key="8">
    <source>
        <dbReference type="PROSITE" id="PS50118"/>
    </source>
</evidence>
<dbReference type="SMART" id="SM00398">
    <property type="entry name" value="HMG"/>
    <property type="match status" value="1"/>
</dbReference>
<keyword evidence="3" id="KW-0240">DNA-directed RNA polymerase</keyword>
<evidence type="ECO:0000256" key="5">
    <source>
        <dbReference type="ARBA" id="ARBA00023242"/>
    </source>
</evidence>
<feature type="region of interest" description="Disordered" evidence="7">
    <location>
        <begin position="2315"/>
        <end position="2439"/>
    </location>
</feature>
<dbReference type="CDD" id="cd00084">
    <property type="entry name" value="HMG-box_SF"/>
    <property type="match status" value="1"/>
</dbReference>
<dbReference type="CDD" id="cd22671">
    <property type="entry name" value="FHA_APTX-like"/>
    <property type="match status" value="1"/>
</dbReference>
<name>F0YIY9_AURAN</name>